<proteinExistence type="predicted"/>
<evidence type="ECO:0000313" key="1">
    <source>
        <dbReference type="EMBL" id="PWV94523.1"/>
    </source>
</evidence>
<organism evidence="1 2">
    <name type="scientific">Paenibacillus cellulosilyticus</name>
    <dbReference type="NCBI Taxonomy" id="375489"/>
    <lineage>
        <taxon>Bacteria</taxon>
        <taxon>Bacillati</taxon>
        <taxon>Bacillota</taxon>
        <taxon>Bacilli</taxon>
        <taxon>Bacillales</taxon>
        <taxon>Paenibacillaceae</taxon>
        <taxon>Paenibacillus</taxon>
    </lineage>
</organism>
<comment type="caution">
    <text evidence="1">The sequence shown here is derived from an EMBL/GenBank/DDBJ whole genome shotgun (WGS) entry which is preliminary data.</text>
</comment>
<dbReference type="AlphaFoldDB" id="A0A2V2YMS1"/>
<name>A0A2V2YMS1_9BACL</name>
<sequence>MNCMIIGSSIREVTVETNVELDPMFEINLSTDRMLHLLDTEYADWDIKQRLVKPLEYAIDRGGAPVSLMTNCITYVANKPSK</sequence>
<dbReference type="Proteomes" id="UP000246635">
    <property type="component" value="Unassembled WGS sequence"/>
</dbReference>
<reference evidence="1 2" key="1">
    <citation type="submission" date="2018-05" db="EMBL/GenBank/DDBJ databases">
        <title>Genomic Encyclopedia of Type Strains, Phase III (KMG-III): the genomes of soil and plant-associated and newly described type strains.</title>
        <authorList>
            <person name="Whitman W."/>
        </authorList>
    </citation>
    <scope>NUCLEOTIDE SEQUENCE [LARGE SCALE GENOMIC DNA]</scope>
    <source>
        <strain evidence="1 2">CECT 5696</strain>
    </source>
</reference>
<accession>A0A2V2YMS1</accession>
<dbReference type="EMBL" id="QGTQ01000030">
    <property type="protein sequence ID" value="PWV94523.1"/>
    <property type="molecule type" value="Genomic_DNA"/>
</dbReference>
<protein>
    <submittedName>
        <fullName evidence="1">Uncharacterized protein</fullName>
    </submittedName>
</protein>
<evidence type="ECO:0000313" key="2">
    <source>
        <dbReference type="Proteomes" id="UP000246635"/>
    </source>
</evidence>
<keyword evidence="2" id="KW-1185">Reference proteome</keyword>
<gene>
    <name evidence="1" type="ORF">DFQ01_13088</name>
</gene>